<dbReference type="PANTHER" id="PTHR12673">
    <property type="entry name" value="FACIOGENITAL DYSPLASIA PROTEIN"/>
    <property type="match status" value="1"/>
</dbReference>
<dbReference type="STRING" id="93625.A0A409XFP1"/>
<dbReference type="PANTHER" id="PTHR12673:SF270">
    <property type="entry name" value="FYVE-TYPE DOMAIN-CONTAINING PROTEIN"/>
    <property type="match status" value="1"/>
</dbReference>
<dbReference type="Gene3D" id="3.40.50.300">
    <property type="entry name" value="P-loop containing nucleotide triphosphate hydrolases"/>
    <property type="match status" value="1"/>
</dbReference>
<feature type="compositionally biased region" description="Polar residues" evidence="1">
    <location>
        <begin position="508"/>
        <end position="519"/>
    </location>
</feature>
<dbReference type="GO" id="GO:0035556">
    <property type="term" value="P:intracellular signal transduction"/>
    <property type="evidence" value="ECO:0007669"/>
    <property type="project" value="InterPro"/>
</dbReference>
<dbReference type="UniPathway" id="UPA00988"/>
<dbReference type="CDD" id="cd19494">
    <property type="entry name" value="Elp4"/>
    <property type="match status" value="1"/>
</dbReference>
<feature type="compositionally biased region" description="Acidic residues" evidence="1">
    <location>
        <begin position="762"/>
        <end position="774"/>
    </location>
</feature>
<dbReference type="InterPro" id="IPR027417">
    <property type="entry name" value="P-loop_NTPase"/>
</dbReference>
<feature type="region of interest" description="Disordered" evidence="1">
    <location>
        <begin position="936"/>
        <end position="1089"/>
    </location>
</feature>
<dbReference type="SUPFAM" id="SSF52075">
    <property type="entry name" value="Outer arm dynein light chain 1"/>
    <property type="match status" value="1"/>
</dbReference>
<keyword evidence="4" id="KW-1185">Reference proteome</keyword>
<dbReference type="CDD" id="cd00160">
    <property type="entry name" value="RhoGEF"/>
    <property type="match status" value="1"/>
</dbReference>
<feature type="compositionally biased region" description="Acidic residues" evidence="1">
    <location>
        <begin position="532"/>
        <end position="554"/>
    </location>
</feature>
<dbReference type="GO" id="GO:0033588">
    <property type="term" value="C:elongator holoenzyme complex"/>
    <property type="evidence" value="ECO:0007669"/>
    <property type="project" value="InterPro"/>
</dbReference>
<feature type="region of interest" description="Disordered" evidence="1">
    <location>
        <begin position="531"/>
        <end position="557"/>
    </location>
</feature>
<dbReference type="EMBL" id="NHYD01001858">
    <property type="protein sequence ID" value="PPQ89602.1"/>
    <property type="molecule type" value="Genomic_DNA"/>
</dbReference>
<dbReference type="Proteomes" id="UP000283269">
    <property type="component" value="Unassembled WGS sequence"/>
</dbReference>
<sequence>MSSFKRKATGKQALNVYPGTRISPASNLSLVTSTGISSLDDILGGGLPLSCSLVFGAPDIHSSYGELIQKYFVAQGMGSGHRVCIVGEDPERFVRDVMWFPKSQAALQKAAESEDEDKPADQDQKVKIAWRYEKMKQFQTTVGNQDGDCLPFELASRVPKEMIDDGLLSKRIHLVDVEMSMFDILGEISRFLEAETKEATRICIPGLGSPGWGELTPQRILHFLHSLRGILRRHGHGCASVSLPAHVSTDAWGDLGWMEKVGWSADGAVTVSAFTANPGLASIFPSHHGLVSVHRLPAPHTLSPPSDRFSTLRGLGSSGENNLGFKCTRKRLIFETIHLDVEGGTGERRTPGNAVSAGRVDVEIESAGGRKRMSYSDDEIASAPYPNMDPAHYPDPYPSYRPPLPALSSGASSASTRSSAYTSSGSALAYVDYSNVHVASPDEDISGIASDALLQMLASDPAQSSSARGPILRSPDRSRWSEANSAGLRSRSSSLGNGLTSNPPHDFSSPSLSQKPSYDVTWQTVHERDEILMSEEETDDEPTLDSIETESDDKYEERTSAAVVADEGRGLIVQGDNVPIVQLQIQPGTTHLLIGSSTTPNSVPSFLTSVLPQIAHSLLALDISANFLGALPPVLAVCECLEELNVASNPLRVLPVFLADLLNLRVLIADSTGISTLPDALVDLDKLHTISIRRNKLHALPSWLCLLPALQTLCLDGNPFQGPWKALVDPLLAKVPTTPVYPPSTPMLLPLSAGVQSSNADTETDGTDVDDYSDHEDSSPRQAGYVRSPEEDHTITQARGPFLSRATTSPLPGSAPPSTKPLARTRTTPNRSYFEQTRSKAGPNIPSDSRARLQPPANKYDAQVSPSTDQHEIRKMKSAGDLRRGRSATTVAEEPLMPRPPVAKYPTSLSSSNLLQMGDTGAHSSIADDFNKRFASLGPISQYGSPSRMPPNAARPLLSKSMWESSPGPYSSPAPPALADNLTRSSSYSPAAPPQAAPPPQAAAPQVQQPASREPKSSSQRQRPPTRDKSTRWGFLKKMSMGKMKPDPPSTTSSPSSSPNPPRINRPQTSNGLTNSHFGSISRGLDRMSKTPQIDVRLSTTGALDALPMISTPPPPVSHPPRQDSLAVPSNNLLIPGQPRTTKRRSFLPIEAPGGMSLSIPENSTFVTGVVVSQDGEDHPGSEDARVTTPSPVLDHEQYIRREEDRARDAYMRALRSVMAYLKDMNDLGALQQQQQGNLLSVYGPSAQDEHLTARPRRPTIVERELSVASTGSTTMVSLSDSTGHLRSSDSIAGLRSGSSSQTLSVATTDSSGSSEERKFKDDKGKRAMVIREILVTERTYVKGLQELVDIYIKPAATPVNLLSGVGSSKDTAVPAAERKIVFGGIDALFSFHHDSFLPALEGAAAPLMRPAAEMLEADADGQLSLNVAKAVGDIFVKHAAFMRMYSSYINNFDSSVQRVKYWTSDRNSPGTPSSGNTLSPSSSTAQLVGLGISMAITSNPNTITDTSAATGIPNLTTSQRKRIKTYLKRCRLNPRHTQLNLEGYLLLPVQRVPRYKLLLEELLRSTPPTHEYMDDPLDRALAEIALLANNMNEGKRESESRRKLVQWQARIRGKFPSPLVQPHRRLIMDGTLLLTRVVRKAVVSFEAINAQGDASTVQVDCLAPELTPRPLVGILCNDLLVLCRDPSEGQDPTSNVDLWAVLRMQTTPQPASIVHGTSLRLVDNKAILYFDAPTPSAALNWYRGPFLILI</sequence>
<feature type="compositionally biased region" description="Polar residues" evidence="1">
    <location>
        <begin position="1066"/>
        <end position="1079"/>
    </location>
</feature>
<evidence type="ECO:0000259" key="2">
    <source>
        <dbReference type="PROSITE" id="PS50010"/>
    </source>
</evidence>
<dbReference type="SUPFAM" id="SSF48065">
    <property type="entry name" value="DBL homology domain (DH-domain)"/>
    <property type="match status" value="1"/>
</dbReference>
<feature type="region of interest" description="Disordered" evidence="1">
    <location>
        <begin position="368"/>
        <end position="399"/>
    </location>
</feature>
<reference evidence="3 4" key="1">
    <citation type="journal article" date="2018" name="Evol. Lett.">
        <title>Horizontal gene cluster transfer increased hallucinogenic mushroom diversity.</title>
        <authorList>
            <person name="Reynolds H.T."/>
            <person name="Vijayakumar V."/>
            <person name="Gluck-Thaler E."/>
            <person name="Korotkin H.B."/>
            <person name="Matheny P.B."/>
            <person name="Slot J.C."/>
        </authorList>
    </citation>
    <scope>NUCLEOTIDE SEQUENCE [LARGE SCALE GENOMIC DNA]</scope>
    <source>
        <strain evidence="3 4">2631</strain>
    </source>
</reference>
<dbReference type="PROSITE" id="PS50010">
    <property type="entry name" value="DH_2"/>
    <property type="match status" value="1"/>
</dbReference>
<feature type="region of interest" description="Disordered" evidence="1">
    <location>
        <begin position="1267"/>
        <end position="1323"/>
    </location>
</feature>
<dbReference type="PROSITE" id="PS00741">
    <property type="entry name" value="DH_1"/>
    <property type="match status" value="1"/>
</dbReference>
<feature type="region of interest" description="Disordered" evidence="1">
    <location>
        <begin position="751"/>
        <end position="909"/>
    </location>
</feature>
<feature type="compositionally biased region" description="Basic and acidic residues" evidence="1">
    <location>
        <begin position="869"/>
        <end position="884"/>
    </location>
</feature>
<dbReference type="Gene3D" id="3.80.10.10">
    <property type="entry name" value="Ribonuclease Inhibitor"/>
    <property type="match status" value="1"/>
</dbReference>
<protein>
    <recommendedName>
        <fullName evidence="2">DH domain-containing protein</fullName>
    </recommendedName>
</protein>
<dbReference type="GO" id="GO:0005737">
    <property type="term" value="C:cytoplasm"/>
    <property type="evidence" value="ECO:0007669"/>
    <property type="project" value="TreeGrafter"/>
</dbReference>
<dbReference type="InterPro" id="IPR001331">
    <property type="entry name" value="GDS_CDC24_CS"/>
</dbReference>
<evidence type="ECO:0000313" key="3">
    <source>
        <dbReference type="EMBL" id="PPQ89602.1"/>
    </source>
</evidence>
<feature type="region of interest" description="Disordered" evidence="1">
    <location>
        <begin position="1464"/>
        <end position="1483"/>
    </location>
</feature>
<feature type="compositionally biased region" description="Polar residues" evidence="1">
    <location>
        <begin position="825"/>
        <end position="836"/>
    </location>
</feature>
<dbReference type="InterPro" id="IPR051092">
    <property type="entry name" value="FYVE_RhoGEF_PH"/>
</dbReference>
<dbReference type="Pfam" id="PF05625">
    <property type="entry name" value="PAXNEB"/>
    <property type="match status" value="1"/>
</dbReference>
<comment type="caution">
    <text evidence="3">The sequence shown here is derived from an EMBL/GenBank/DDBJ whole genome shotgun (WGS) entry which is preliminary data.</text>
</comment>
<feature type="domain" description="DH" evidence="2">
    <location>
        <begin position="1326"/>
        <end position="1595"/>
    </location>
</feature>
<dbReference type="GO" id="GO:0002098">
    <property type="term" value="P:tRNA wobble uridine modification"/>
    <property type="evidence" value="ECO:0007669"/>
    <property type="project" value="InterPro"/>
</dbReference>
<feature type="compositionally biased region" description="Polar residues" evidence="1">
    <location>
        <begin position="1268"/>
        <end position="1314"/>
    </location>
</feature>
<dbReference type="GO" id="GO:0005085">
    <property type="term" value="F:guanyl-nucleotide exchange factor activity"/>
    <property type="evidence" value="ECO:0007669"/>
    <property type="project" value="InterPro"/>
</dbReference>
<dbReference type="SMART" id="SM00325">
    <property type="entry name" value="RhoGEF"/>
    <property type="match status" value="1"/>
</dbReference>
<dbReference type="InterPro" id="IPR035899">
    <property type="entry name" value="DBL_dom_sf"/>
</dbReference>
<dbReference type="InterPro" id="IPR008728">
    <property type="entry name" value="Elongator_complex_protein_4"/>
</dbReference>
<dbReference type="InterPro" id="IPR000219">
    <property type="entry name" value="DH_dom"/>
</dbReference>
<dbReference type="OrthoDB" id="660555at2759"/>
<organism evidence="3 4">
    <name type="scientific">Psilocybe cyanescens</name>
    <dbReference type="NCBI Taxonomy" id="93625"/>
    <lineage>
        <taxon>Eukaryota</taxon>
        <taxon>Fungi</taxon>
        <taxon>Dikarya</taxon>
        <taxon>Basidiomycota</taxon>
        <taxon>Agaricomycotina</taxon>
        <taxon>Agaricomycetes</taxon>
        <taxon>Agaricomycetidae</taxon>
        <taxon>Agaricales</taxon>
        <taxon>Agaricineae</taxon>
        <taxon>Strophariaceae</taxon>
        <taxon>Psilocybe</taxon>
    </lineage>
</organism>
<accession>A0A409XFP1</accession>
<evidence type="ECO:0000256" key="1">
    <source>
        <dbReference type="SAM" id="MobiDB-lite"/>
    </source>
</evidence>
<proteinExistence type="predicted"/>
<dbReference type="Gene3D" id="1.20.900.10">
    <property type="entry name" value="Dbl homology (DH) domain"/>
    <property type="match status" value="1"/>
</dbReference>
<gene>
    <name evidence="3" type="ORF">CVT25_012347</name>
</gene>
<feature type="compositionally biased region" description="Low complexity" evidence="1">
    <location>
        <begin position="1469"/>
        <end position="1483"/>
    </location>
</feature>
<feature type="compositionally biased region" description="Pro residues" evidence="1">
    <location>
        <begin position="991"/>
        <end position="1002"/>
    </location>
</feature>
<evidence type="ECO:0000313" key="4">
    <source>
        <dbReference type="Proteomes" id="UP000283269"/>
    </source>
</evidence>
<dbReference type="InterPro" id="IPR032675">
    <property type="entry name" value="LRR_dom_sf"/>
</dbReference>
<feature type="region of interest" description="Disordered" evidence="1">
    <location>
        <begin position="460"/>
        <end position="519"/>
    </location>
</feature>
<feature type="compositionally biased region" description="Low complexity" evidence="1">
    <location>
        <begin position="483"/>
        <end position="502"/>
    </location>
</feature>
<dbReference type="InParanoid" id="A0A409XFP1"/>
<dbReference type="Pfam" id="PF00621">
    <property type="entry name" value="RhoGEF"/>
    <property type="match status" value="1"/>
</dbReference>
<name>A0A409XFP1_PSICY</name>